<dbReference type="PRINTS" id="PR01021">
    <property type="entry name" value="OMPADOMAIN"/>
</dbReference>
<keyword evidence="2 4" id="KW-0472">Membrane</keyword>
<evidence type="ECO:0000256" key="3">
    <source>
        <dbReference type="ARBA" id="ARBA00023237"/>
    </source>
</evidence>
<gene>
    <name evidence="6" type="ORF">MM213_20130</name>
</gene>
<dbReference type="PANTHER" id="PTHR30329">
    <property type="entry name" value="STATOR ELEMENT OF FLAGELLAR MOTOR COMPLEX"/>
    <property type="match status" value="1"/>
</dbReference>
<dbReference type="InterPro" id="IPR036737">
    <property type="entry name" value="OmpA-like_sf"/>
</dbReference>
<dbReference type="EMBL" id="JAKZGO010000031">
    <property type="protein sequence ID" value="MCH7415821.1"/>
    <property type="molecule type" value="Genomic_DNA"/>
</dbReference>
<accession>A0ABS9VHA6</accession>
<dbReference type="InterPro" id="IPR006664">
    <property type="entry name" value="OMP_bac"/>
</dbReference>
<organism evidence="6 7">
    <name type="scientific">Belliella alkalica</name>
    <dbReference type="NCBI Taxonomy" id="1730871"/>
    <lineage>
        <taxon>Bacteria</taxon>
        <taxon>Pseudomonadati</taxon>
        <taxon>Bacteroidota</taxon>
        <taxon>Cytophagia</taxon>
        <taxon>Cytophagales</taxon>
        <taxon>Cyclobacteriaceae</taxon>
        <taxon>Belliella</taxon>
    </lineage>
</organism>
<reference evidence="6" key="1">
    <citation type="submission" date="2022-03" db="EMBL/GenBank/DDBJ databases">
        <title>De novo assembled genomes of Belliella spp. (Cyclobacteriaceae) strains.</title>
        <authorList>
            <person name="Szabo A."/>
            <person name="Korponai K."/>
            <person name="Felfoldi T."/>
        </authorList>
    </citation>
    <scope>NUCLEOTIDE SEQUENCE</scope>
    <source>
        <strain evidence="6">DSM 111903</strain>
    </source>
</reference>
<keyword evidence="7" id="KW-1185">Reference proteome</keyword>
<evidence type="ECO:0000256" key="1">
    <source>
        <dbReference type="ARBA" id="ARBA00004442"/>
    </source>
</evidence>
<name>A0ABS9VHA6_9BACT</name>
<protein>
    <submittedName>
        <fullName evidence="6">OmpA family protein</fullName>
    </submittedName>
</protein>
<feature type="domain" description="OmpA-like" evidence="5">
    <location>
        <begin position="5"/>
        <end position="122"/>
    </location>
</feature>
<feature type="non-terminal residue" evidence="6">
    <location>
        <position position="1"/>
    </location>
</feature>
<dbReference type="Gene3D" id="3.30.1330.60">
    <property type="entry name" value="OmpA-like domain"/>
    <property type="match status" value="1"/>
</dbReference>
<dbReference type="PROSITE" id="PS51123">
    <property type="entry name" value="OMPA_2"/>
    <property type="match status" value="1"/>
</dbReference>
<sequence>GIFEELQKELIAIPIVYFDFDKSFIRPVHMKELERTAIMMRRMPNLNLYIEGHTDQRGSEEYNKSLSERRSEVVMKYLVNRGVDAARMQHEWFGKTRPVVDCGECNAAQHQLNRRTELKLKK</sequence>
<evidence type="ECO:0000256" key="4">
    <source>
        <dbReference type="PROSITE-ProRule" id="PRU00473"/>
    </source>
</evidence>
<evidence type="ECO:0000313" key="7">
    <source>
        <dbReference type="Proteomes" id="UP001165430"/>
    </source>
</evidence>
<comment type="subcellular location">
    <subcellularLocation>
        <location evidence="1">Cell outer membrane</location>
    </subcellularLocation>
</comment>
<keyword evidence="3" id="KW-0998">Cell outer membrane</keyword>
<dbReference type="RefSeq" id="WP_241414684.1">
    <property type="nucleotide sequence ID" value="NZ_JAKZGO010000031.1"/>
</dbReference>
<evidence type="ECO:0000259" key="5">
    <source>
        <dbReference type="PROSITE" id="PS51123"/>
    </source>
</evidence>
<evidence type="ECO:0000313" key="6">
    <source>
        <dbReference type="EMBL" id="MCH7415821.1"/>
    </source>
</evidence>
<dbReference type="InterPro" id="IPR050330">
    <property type="entry name" value="Bact_OuterMem_StrucFunc"/>
</dbReference>
<dbReference type="Pfam" id="PF00691">
    <property type="entry name" value="OmpA"/>
    <property type="match status" value="1"/>
</dbReference>
<dbReference type="Proteomes" id="UP001165430">
    <property type="component" value="Unassembled WGS sequence"/>
</dbReference>
<dbReference type="PANTHER" id="PTHR30329:SF21">
    <property type="entry name" value="LIPOPROTEIN YIAD-RELATED"/>
    <property type="match status" value="1"/>
</dbReference>
<dbReference type="CDD" id="cd07185">
    <property type="entry name" value="OmpA_C-like"/>
    <property type="match status" value="1"/>
</dbReference>
<evidence type="ECO:0000256" key="2">
    <source>
        <dbReference type="ARBA" id="ARBA00023136"/>
    </source>
</evidence>
<proteinExistence type="predicted"/>
<dbReference type="InterPro" id="IPR006665">
    <property type="entry name" value="OmpA-like"/>
</dbReference>
<comment type="caution">
    <text evidence="6">The sequence shown here is derived from an EMBL/GenBank/DDBJ whole genome shotgun (WGS) entry which is preliminary data.</text>
</comment>
<dbReference type="SUPFAM" id="SSF103088">
    <property type="entry name" value="OmpA-like"/>
    <property type="match status" value="1"/>
</dbReference>